<feature type="region of interest" description="Disordered" evidence="4">
    <location>
        <begin position="1"/>
        <end position="58"/>
    </location>
</feature>
<dbReference type="SUPFAM" id="SSF54928">
    <property type="entry name" value="RNA-binding domain, RBD"/>
    <property type="match status" value="2"/>
</dbReference>
<feature type="compositionally biased region" description="Low complexity" evidence="4">
    <location>
        <begin position="868"/>
        <end position="879"/>
    </location>
</feature>
<feature type="region of interest" description="Disordered" evidence="4">
    <location>
        <begin position="722"/>
        <end position="900"/>
    </location>
</feature>
<feature type="region of interest" description="Disordered" evidence="4">
    <location>
        <begin position="393"/>
        <end position="493"/>
    </location>
</feature>
<accession>A0ABN9PC00</accession>
<evidence type="ECO:0000256" key="3">
    <source>
        <dbReference type="PROSITE-ProRule" id="PRU00176"/>
    </source>
</evidence>
<feature type="non-terminal residue" evidence="6">
    <location>
        <position position="900"/>
    </location>
</feature>
<dbReference type="InterPro" id="IPR050666">
    <property type="entry name" value="ESRP"/>
</dbReference>
<feature type="compositionally biased region" description="Low complexity" evidence="4">
    <location>
        <begin position="142"/>
        <end position="159"/>
    </location>
</feature>
<dbReference type="InterPro" id="IPR000504">
    <property type="entry name" value="RRM_dom"/>
</dbReference>
<dbReference type="Gene3D" id="3.30.70.330">
    <property type="match status" value="2"/>
</dbReference>
<feature type="compositionally biased region" description="Low complexity" evidence="4">
    <location>
        <begin position="410"/>
        <end position="445"/>
    </location>
</feature>
<keyword evidence="2 3" id="KW-0694">RNA-binding</keyword>
<feature type="compositionally biased region" description="Low complexity" evidence="4">
    <location>
        <begin position="773"/>
        <end position="800"/>
    </location>
</feature>
<name>A0ABN9PC00_9DINO</name>
<feature type="compositionally biased region" description="Low complexity" evidence="4">
    <location>
        <begin position="729"/>
        <end position="749"/>
    </location>
</feature>
<organism evidence="6 7">
    <name type="scientific">Prorocentrum cordatum</name>
    <dbReference type="NCBI Taxonomy" id="2364126"/>
    <lineage>
        <taxon>Eukaryota</taxon>
        <taxon>Sar</taxon>
        <taxon>Alveolata</taxon>
        <taxon>Dinophyceae</taxon>
        <taxon>Prorocentrales</taxon>
        <taxon>Prorocentraceae</taxon>
        <taxon>Prorocentrum</taxon>
    </lineage>
</organism>
<feature type="compositionally biased region" description="Pro residues" evidence="4">
    <location>
        <begin position="750"/>
        <end position="760"/>
    </location>
</feature>
<feature type="compositionally biased region" description="Low complexity" evidence="4">
    <location>
        <begin position="890"/>
        <end position="900"/>
    </location>
</feature>
<protein>
    <recommendedName>
        <fullName evidence="5">RRM domain-containing protein</fullName>
    </recommendedName>
</protein>
<dbReference type="PANTHER" id="PTHR13976">
    <property type="entry name" value="HETEROGENEOUS NUCLEAR RIBONUCLEOPROTEIN-RELATED"/>
    <property type="match status" value="1"/>
</dbReference>
<sequence length="900" mass="94500">MGAEQSTLPEPGAEQAPPAPLQPRGCGDAAADARLQGSPAAPPPAPPAAVGGGPAGTDQATMDLLTHVMQQLGQREGHVLLLSDLGALLPPDLRSHVKERGGLRSTLQRFGQLFSVTGNPGKECVQLDFRIRGGLAPATGLAASGTGTAASSPAARIAAGGQRDESDGDDSALQLRGLPYRATAGDVRAFLGRHAKNLQDDAGGQSITLVMNREGRPSGFANVRLSSPQAARAARDELHNRLMEVAPDDAGPRATATKANRYVEVFLFSERPSKPRSKKDKAVDMLAEQSAEPGVCGITAEQVYAECCAYMSTPGRGQLLLSMLGVALSPAARSYLKRTDQGLKQFLLKHPQVLAVEGAKGRESITYLPTMPTQCSELRYEMDGHSAMAAFLQERRTGRRSSSSRRSARTRWSAAAPAACRPTSGRPSARTRATASKTSSRSPPAGARAHIRERQHQRPPAGERLLASPTAPAPARAHGTPVRGTPGSSEAAPKWFEKTPSIWGDSPAVAPCTTGARAWQPPALLPELGGDAALHGAGMPAGGAFEGLGPFKFGLPSAPWALSQPAGFLPQYDCFHEAPPSPWTGHAAEIAQALTDHSAWLHQNPYGSYLGCHTGLTMPGAGEGAAPGAEPAEPARRVKLRGLPFDSTDQDVYCFFSKYDVVDTIACGPGAVQLLTKPNGRKSGIAMVTLGAQADARRVRDVLQGKMMGTRYIEVFVATEGEEEKLEASGKQASKAGRGGSAAAAGSRAPQPPPPPPQPQPSQRRAPEPPAPQGARPPRCCVSPPRSPGPAAAAFGTGTPEMRQRVRFGEPRGRRKEARSSSPTLARQLPAQVERPEQPEPLPRHGRHRRRCAPRAVGEGRGRHAAGRARAPPGSAPDGARGRRGRRAPPEVAARQHGGG</sequence>
<proteinExistence type="predicted"/>
<dbReference type="SMART" id="SM00360">
    <property type="entry name" value="RRM"/>
    <property type="match status" value="2"/>
</dbReference>
<evidence type="ECO:0000256" key="2">
    <source>
        <dbReference type="ARBA" id="ARBA00022884"/>
    </source>
</evidence>
<dbReference type="PROSITE" id="PS50102">
    <property type="entry name" value="RRM"/>
    <property type="match status" value="1"/>
</dbReference>
<feature type="compositionally biased region" description="Basic and acidic residues" evidence="4">
    <location>
        <begin position="802"/>
        <end position="812"/>
    </location>
</feature>
<dbReference type="InterPro" id="IPR035979">
    <property type="entry name" value="RBD_domain_sf"/>
</dbReference>
<dbReference type="CDD" id="cd12254">
    <property type="entry name" value="RRM_hnRNPH_ESRPs_RBM12_like"/>
    <property type="match status" value="2"/>
</dbReference>
<feature type="region of interest" description="Disordered" evidence="4">
    <location>
        <begin position="142"/>
        <end position="170"/>
    </location>
</feature>
<evidence type="ECO:0000313" key="7">
    <source>
        <dbReference type="Proteomes" id="UP001189429"/>
    </source>
</evidence>
<evidence type="ECO:0000256" key="4">
    <source>
        <dbReference type="SAM" id="MobiDB-lite"/>
    </source>
</evidence>
<dbReference type="EMBL" id="CAUYUJ010000103">
    <property type="protein sequence ID" value="CAK0788674.1"/>
    <property type="molecule type" value="Genomic_DNA"/>
</dbReference>
<gene>
    <name evidence="6" type="ORF">PCOR1329_LOCUS499</name>
</gene>
<feature type="compositionally biased region" description="Basic residues" evidence="4">
    <location>
        <begin position="397"/>
        <end position="409"/>
    </location>
</feature>
<evidence type="ECO:0000256" key="1">
    <source>
        <dbReference type="ARBA" id="ARBA00022737"/>
    </source>
</evidence>
<keyword evidence="1" id="KW-0677">Repeat</keyword>
<evidence type="ECO:0000313" key="6">
    <source>
        <dbReference type="EMBL" id="CAK0788674.1"/>
    </source>
</evidence>
<dbReference type="InterPro" id="IPR012677">
    <property type="entry name" value="Nucleotide-bd_a/b_plait_sf"/>
</dbReference>
<feature type="compositionally biased region" description="Basic residues" evidence="4">
    <location>
        <begin position="844"/>
        <end position="853"/>
    </location>
</feature>
<keyword evidence="7" id="KW-1185">Reference proteome</keyword>
<feature type="domain" description="RRM" evidence="5">
    <location>
        <begin position="636"/>
        <end position="720"/>
    </location>
</feature>
<comment type="caution">
    <text evidence="6">The sequence shown here is derived from an EMBL/GenBank/DDBJ whole genome shotgun (WGS) entry which is preliminary data.</text>
</comment>
<reference evidence="6" key="1">
    <citation type="submission" date="2023-10" db="EMBL/GenBank/DDBJ databases">
        <authorList>
            <person name="Chen Y."/>
            <person name="Shah S."/>
            <person name="Dougan E. K."/>
            <person name="Thang M."/>
            <person name="Chan C."/>
        </authorList>
    </citation>
    <scope>NUCLEOTIDE SEQUENCE [LARGE SCALE GENOMIC DNA]</scope>
</reference>
<evidence type="ECO:0000259" key="5">
    <source>
        <dbReference type="PROSITE" id="PS50102"/>
    </source>
</evidence>
<dbReference type="Proteomes" id="UP001189429">
    <property type="component" value="Unassembled WGS sequence"/>
</dbReference>